<organism evidence="3 4">
    <name type="scientific">Natrarchaeobaculum sulfurireducens</name>
    <dbReference type="NCBI Taxonomy" id="2044521"/>
    <lineage>
        <taxon>Archaea</taxon>
        <taxon>Methanobacteriati</taxon>
        <taxon>Methanobacteriota</taxon>
        <taxon>Stenosarchaea group</taxon>
        <taxon>Halobacteria</taxon>
        <taxon>Halobacteriales</taxon>
        <taxon>Natrialbaceae</taxon>
        <taxon>Natrarchaeobaculum</taxon>
    </lineage>
</organism>
<dbReference type="GO" id="GO:0003677">
    <property type="term" value="F:DNA binding"/>
    <property type="evidence" value="ECO:0007669"/>
    <property type="project" value="InterPro"/>
</dbReference>
<dbReference type="GO" id="GO:0006310">
    <property type="term" value="P:DNA recombination"/>
    <property type="evidence" value="ECO:0007669"/>
    <property type="project" value="UniProtKB-KW"/>
</dbReference>
<evidence type="ECO:0000256" key="1">
    <source>
        <dbReference type="ARBA" id="ARBA00023172"/>
    </source>
</evidence>
<keyword evidence="1" id="KW-0233">DNA recombination</keyword>
<dbReference type="PROSITE" id="PS51898">
    <property type="entry name" value="TYR_RECOMBINASE"/>
    <property type="match status" value="1"/>
</dbReference>
<dbReference type="RefSeq" id="WP_117362347.1">
    <property type="nucleotide sequence ID" value="NZ_CP024045.1"/>
</dbReference>
<dbReference type="Proteomes" id="UP000258707">
    <property type="component" value="Plasmid pAArc1-01"/>
</dbReference>
<dbReference type="KEGG" id="nan:AArc1_4007"/>
<dbReference type="GO" id="GO:0015074">
    <property type="term" value="P:DNA integration"/>
    <property type="evidence" value="ECO:0007669"/>
    <property type="project" value="InterPro"/>
</dbReference>
<evidence type="ECO:0000313" key="3">
    <source>
        <dbReference type="EMBL" id="AXR76124.1"/>
    </source>
</evidence>
<protein>
    <submittedName>
        <fullName evidence="3">Site-specific recombinase XerD</fullName>
    </submittedName>
</protein>
<dbReference type="InterPro" id="IPR011010">
    <property type="entry name" value="DNA_brk_join_enz"/>
</dbReference>
<geneLocation type="plasmid" evidence="4">
    <name>paarc1-01</name>
</geneLocation>
<accession>A0A346P9C9</accession>
<dbReference type="SUPFAM" id="SSF56349">
    <property type="entry name" value="DNA breaking-rejoining enzymes"/>
    <property type="match status" value="1"/>
</dbReference>
<dbReference type="EMBL" id="CP024045">
    <property type="protein sequence ID" value="AXR76124.1"/>
    <property type="molecule type" value="Genomic_DNA"/>
</dbReference>
<feature type="domain" description="Tyr recombinase" evidence="2">
    <location>
        <begin position="231"/>
        <end position="423"/>
    </location>
</feature>
<evidence type="ECO:0000259" key="2">
    <source>
        <dbReference type="PROSITE" id="PS51898"/>
    </source>
</evidence>
<dbReference type="GeneID" id="87023259"/>
<dbReference type="InterPro" id="IPR002104">
    <property type="entry name" value="Integrase_catalytic"/>
</dbReference>
<keyword evidence="3" id="KW-0614">Plasmid</keyword>
<name>A0A346P9C9_9EURY</name>
<sequence length="435" mass="49848">MSQSETDQDAEIEVEQTPSFDGVRWTSCSLEDFTNLYWNEIAPCLEAEGIDPTSEKPTHQWFRDHDARSFLAALRRHHDRSFGEFWNKDLGLGDDDEGYAWETEDEETIDALCQFLDRRKSRYSLSTSSVNTLRTRLNLYVYAYREANGTGDLLSPIQREQETPAYEAVDACYAAFDWLNEGTERSYSAQTLQRVRRVVDAWYQHLVGRRIASINPASGLYDEFKWEVEESPTPALSATHVRKLMQAARTTREQLLVVALAAWGLRASEVAALHVSQFNRDVPEDDVPFIAFESRKNGPGEVSLLFGLDILDSRIDELADDESWTGYLFPSSQGETPHVTRDTIRNWFQDLSSKAGLPERIEGERPSPQLCRRFWYDTYTAVLEGVLEGVEDIAAEQGSSDPQVVMRNYLSDSRSRRVRREFMRDQLDTAFGERT</sequence>
<evidence type="ECO:0000313" key="4">
    <source>
        <dbReference type="Proteomes" id="UP000258707"/>
    </source>
</evidence>
<dbReference type="InterPro" id="IPR013762">
    <property type="entry name" value="Integrase-like_cat_sf"/>
</dbReference>
<dbReference type="Gene3D" id="1.10.443.10">
    <property type="entry name" value="Intergrase catalytic core"/>
    <property type="match status" value="1"/>
</dbReference>
<reference evidence="3 4" key="1">
    <citation type="submission" date="2017-10" db="EMBL/GenBank/DDBJ databases">
        <title>Phenotypic and genomic properties of facultatively anaerobic sulfur-reducing natronoarchaea from hypersaline soda lakes.</title>
        <authorList>
            <person name="Sorokin D.Y."/>
            <person name="Kublanov I.V."/>
            <person name="Roman P."/>
            <person name="Sinninghe Damste J.S."/>
            <person name="Golyshin P.N."/>
            <person name="Rojo D."/>
            <person name="Ciordia S."/>
            <person name="Mena Md.C."/>
            <person name="Ferrer M."/>
            <person name="Messina E."/>
            <person name="Smedile F."/>
            <person name="La Spada G."/>
            <person name="La Cono V."/>
            <person name="Yakimov M.M."/>
        </authorList>
    </citation>
    <scope>NUCLEOTIDE SEQUENCE [LARGE SCALE GENOMIC DNA]</scope>
    <source>
        <strain evidence="3 4">AArc1</strain>
        <plasmid evidence="4">paarc1-01</plasmid>
    </source>
</reference>
<gene>
    <name evidence="3" type="ORF">AArc1_4007</name>
</gene>
<dbReference type="AlphaFoldDB" id="A0A346P9C9"/>
<proteinExistence type="predicted"/>